<organism evidence="11 12">
    <name type="scientific">Mesomycoplasma lagogenitalium</name>
    <dbReference type="NCBI Taxonomy" id="171286"/>
    <lineage>
        <taxon>Bacteria</taxon>
        <taxon>Bacillati</taxon>
        <taxon>Mycoplasmatota</taxon>
        <taxon>Mycoplasmoidales</taxon>
        <taxon>Metamycoplasmataceae</taxon>
        <taxon>Mesomycoplasma</taxon>
    </lineage>
</organism>
<feature type="transmembrane region" description="Helical" evidence="9">
    <location>
        <begin position="455"/>
        <end position="474"/>
    </location>
</feature>
<evidence type="ECO:0000313" key="12">
    <source>
        <dbReference type="Proteomes" id="UP001179842"/>
    </source>
</evidence>
<evidence type="ECO:0000256" key="5">
    <source>
        <dbReference type="ARBA" id="ARBA00022927"/>
    </source>
</evidence>
<evidence type="ECO:0000256" key="2">
    <source>
        <dbReference type="ARBA" id="ARBA00022448"/>
    </source>
</evidence>
<dbReference type="NCBIfam" id="TIGR00966">
    <property type="entry name" value="transloc_SecF"/>
    <property type="match status" value="1"/>
</dbReference>
<evidence type="ECO:0000256" key="9">
    <source>
        <dbReference type="SAM" id="Phobius"/>
    </source>
</evidence>
<keyword evidence="2" id="KW-0813">Transport</keyword>
<dbReference type="RefSeq" id="WP_280101699.1">
    <property type="nucleotide sequence ID" value="NZ_CP122979.1"/>
</dbReference>
<dbReference type="PANTHER" id="PTHR30081:SF1">
    <property type="entry name" value="PROTEIN TRANSLOCASE SUBUNIT SECD"/>
    <property type="match status" value="1"/>
</dbReference>
<reference evidence="11" key="1">
    <citation type="submission" date="2023-04" db="EMBL/GenBank/DDBJ databases">
        <title>Completed genome of Mycoplasma lagogenitalium type strain 12MS.</title>
        <authorList>
            <person name="Spergser J."/>
        </authorList>
    </citation>
    <scope>NUCLEOTIDE SEQUENCE</scope>
    <source>
        <strain evidence="11">12MS</strain>
    </source>
</reference>
<evidence type="ECO:0000256" key="7">
    <source>
        <dbReference type="ARBA" id="ARBA00023010"/>
    </source>
</evidence>
<sequence>MKNWKRWLIAFFTFSSVLVTITLGSKYYISKNANKSIEYGGGAELLVEVKTNNDQLNKEIIEKADTETFDRLTGGTGLSGTQVNIQGDGKIKISQNGIHTVDQLSNFVNQVTKKQYLIATDMDGKPLFLNGKFVADQNVDYNDLQNFNENLYSIPIKPGGAFAQIDHNNRNQISVALKDNEAQVEWTKATEYISKKDQNKKALLIWTNLKDLISMAKNDFASQWANAKYNPYNFVYVNEDPNRKNIGTNQKIKFSQPILKQEQFDARKYLISVLPVFQPLTGETFIIQNDFSSADAKQLALDINYGAQDYHLKLLSSSFISFEQGNQTFNYLLIAGIVVLSLISIFLMVNYGLLGFLSTISMSLYIFLTLLLFTTVRGEYSPSTVAALILGIGLAIDSNITMFERFKKEVYYGSNLLKANSKSNKFSLPIILDYTVVGILFSVLLFFLGEKETKIFASTLLFSLIFTIIIMLFFTRAMATLLIKTGIFDERKQLLGIQKKYLQKFERGYTPLLERPDYIKISKFSNYVPLAIFIVAIIVFTVFASINKNFLSGFNLSVQFGGGASILIESADNNGNLINFEKALKIKEYLENQGINNDNNQIVLQKISNNFDIYNVSVVTNQNISDIVNKISNDIQNQFTNINFITYNISAQESNLLVINTIISLLISLLVAIIYIFIRLKWTYAIAIIISLLHNVLIVLLLFIIFRIEISNSFILAMLVIIGFSISDSTIISTKIRETIKDFPYQEVQDAQRLKSIVNKTIRDSIKRSLFISAILIISTLILISFNGAINLNFAIAIIFGFIFTSYSSLFIAPFIWLLIENIRNKRKSKRIRSGYWNTQKVKEQTFHGINDFQH</sequence>
<keyword evidence="7" id="KW-0811">Translocation</keyword>
<keyword evidence="12" id="KW-1185">Reference proteome</keyword>
<dbReference type="InterPro" id="IPR005665">
    <property type="entry name" value="SecF_bac"/>
</dbReference>
<evidence type="ECO:0000256" key="4">
    <source>
        <dbReference type="ARBA" id="ARBA00022692"/>
    </source>
</evidence>
<proteinExistence type="predicted"/>
<feature type="transmembrane region" description="Helical" evidence="9">
    <location>
        <begin position="714"/>
        <end position="732"/>
    </location>
</feature>
<feature type="domain" description="Protein export membrane protein SecD/SecF C-terminal" evidence="10">
    <location>
        <begin position="637"/>
        <end position="821"/>
    </location>
</feature>
<evidence type="ECO:0000256" key="1">
    <source>
        <dbReference type="ARBA" id="ARBA00004651"/>
    </source>
</evidence>
<dbReference type="EMBL" id="CP122979">
    <property type="protein sequence ID" value="WGI36398.1"/>
    <property type="molecule type" value="Genomic_DNA"/>
</dbReference>
<keyword evidence="6 9" id="KW-1133">Transmembrane helix</keyword>
<feature type="transmembrane region" description="Helical" evidence="9">
    <location>
        <begin position="685"/>
        <end position="708"/>
    </location>
</feature>
<gene>
    <name evidence="11" type="primary">secDF</name>
    <name evidence="11" type="ORF">QEG99_02905</name>
</gene>
<keyword evidence="5" id="KW-0653">Protein transport</keyword>
<dbReference type="PANTHER" id="PTHR30081">
    <property type="entry name" value="PROTEIN-EXPORT MEMBRANE PROTEIN SEC"/>
    <property type="match status" value="1"/>
</dbReference>
<dbReference type="NCBIfam" id="NF046001">
    <property type="entry name" value="SecDF_plasm"/>
    <property type="match status" value="1"/>
</dbReference>
<dbReference type="PRINTS" id="PR01755">
    <property type="entry name" value="SECFTRNLCASE"/>
</dbReference>
<name>A0ABY8LT33_9BACT</name>
<evidence type="ECO:0000259" key="10">
    <source>
        <dbReference type="Pfam" id="PF02355"/>
    </source>
</evidence>
<dbReference type="SUPFAM" id="SSF82866">
    <property type="entry name" value="Multidrug efflux transporter AcrB transmembrane domain"/>
    <property type="match status" value="2"/>
</dbReference>
<evidence type="ECO:0000256" key="6">
    <source>
        <dbReference type="ARBA" id="ARBA00022989"/>
    </source>
</evidence>
<feature type="transmembrane region" description="Helical" evidence="9">
    <location>
        <begin position="657"/>
        <end position="678"/>
    </location>
</feature>
<protein>
    <submittedName>
        <fullName evidence="11">Protein translocase subunit SecDF</fullName>
    </submittedName>
</protein>
<feature type="transmembrane region" description="Helical" evidence="9">
    <location>
        <begin position="329"/>
        <end position="347"/>
    </location>
</feature>
<dbReference type="Proteomes" id="UP001179842">
    <property type="component" value="Chromosome"/>
</dbReference>
<feature type="transmembrane region" description="Helical" evidence="9">
    <location>
        <begin position="385"/>
        <end position="406"/>
    </location>
</feature>
<dbReference type="Gene3D" id="1.20.1640.10">
    <property type="entry name" value="Multidrug efflux transporter AcrB transmembrane domain"/>
    <property type="match status" value="2"/>
</dbReference>
<dbReference type="Pfam" id="PF02355">
    <property type="entry name" value="SecD_SecF_C"/>
    <property type="match status" value="2"/>
</dbReference>
<evidence type="ECO:0000313" key="11">
    <source>
        <dbReference type="EMBL" id="WGI36398.1"/>
    </source>
</evidence>
<evidence type="ECO:0000256" key="3">
    <source>
        <dbReference type="ARBA" id="ARBA00022475"/>
    </source>
</evidence>
<accession>A0ABY8LT33</accession>
<feature type="transmembrane region" description="Helical" evidence="9">
    <location>
        <begin position="354"/>
        <end position="373"/>
    </location>
</feature>
<dbReference type="InterPro" id="IPR022813">
    <property type="entry name" value="SecD/SecF_arch_bac"/>
</dbReference>
<dbReference type="InterPro" id="IPR022645">
    <property type="entry name" value="SecD/SecF_bac"/>
</dbReference>
<feature type="transmembrane region" description="Helical" evidence="9">
    <location>
        <begin position="796"/>
        <end position="820"/>
    </location>
</feature>
<evidence type="ECO:0000256" key="8">
    <source>
        <dbReference type="ARBA" id="ARBA00023136"/>
    </source>
</evidence>
<feature type="transmembrane region" description="Helical" evidence="9">
    <location>
        <begin position="527"/>
        <end position="546"/>
    </location>
</feature>
<dbReference type="NCBIfam" id="NF009582">
    <property type="entry name" value="PRK13024.1-2"/>
    <property type="match status" value="1"/>
</dbReference>
<feature type="transmembrane region" description="Helical" evidence="9">
    <location>
        <begin position="770"/>
        <end position="790"/>
    </location>
</feature>
<dbReference type="InterPro" id="IPR048634">
    <property type="entry name" value="SecD_SecF_C"/>
</dbReference>
<feature type="transmembrane region" description="Helical" evidence="9">
    <location>
        <begin position="426"/>
        <end position="449"/>
    </location>
</feature>
<keyword evidence="4 9" id="KW-0812">Transmembrane</keyword>
<feature type="domain" description="Protein export membrane protein SecD/SecF C-terminal" evidence="10">
    <location>
        <begin position="311"/>
        <end position="483"/>
    </location>
</feature>
<comment type="subcellular location">
    <subcellularLocation>
        <location evidence="1">Cell membrane</location>
        <topology evidence="1">Multi-pass membrane protein</topology>
    </subcellularLocation>
</comment>
<keyword evidence="3" id="KW-1003">Cell membrane</keyword>
<keyword evidence="8 9" id="KW-0472">Membrane</keyword>